<dbReference type="InterPro" id="IPR000515">
    <property type="entry name" value="MetI-like"/>
</dbReference>
<keyword evidence="6 7" id="KW-0472">Membrane</keyword>
<feature type="domain" description="ABC transmembrane type-1" evidence="9">
    <location>
        <begin position="92"/>
        <end position="305"/>
    </location>
</feature>
<evidence type="ECO:0000313" key="11">
    <source>
        <dbReference type="Proteomes" id="UP000184440"/>
    </source>
</evidence>
<keyword evidence="4 7" id="KW-0812">Transmembrane</keyword>
<feature type="transmembrane region" description="Helical" evidence="7">
    <location>
        <begin position="34"/>
        <end position="54"/>
    </location>
</feature>
<dbReference type="AlphaFoldDB" id="A0A1M7N946"/>
<dbReference type="Gene3D" id="1.10.3720.10">
    <property type="entry name" value="MetI-like"/>
    <property type="match status" value="1"/>
</dbReference>
<evidence type="ECO:0000256" key="8">
    <source>
        <dbReference type="SAM" id="MobiDB-lite"/>
    </source>
</evidence>
<proteinExistence type="inferred from homology"/>
<sequence>MPARTRTRPAQSASPPPVDDAPTRRRPRRRPSTLWLFVIPALALYTFVVLIPSGRGALLAFTDWDGLSPDRAWVGLENFRAILEDDDARAAVGQTLLVAVAITIVQNAIGLLLALGVNSRIKSRNVLRVFLFAPAVMTPVVVGALWKNLLAPDGAVNSVLDGVGLGGLKQDWLGDPNIAIWSVVGVIVWQFAGYSMVIFLAGLQGIPQDVYEAAEVDGAGPVRRFRHVVFPLLAPATTINLMLSIIGGLKLFDQVWVMTGGGPGHSSETLSTLIYKDAFQFGEFAYSVALAIVLTIFVALISSGQYWLLRRREGAAS</sequence>
<evidence type="ECO:0000259" key="9">
    <source>
        <dbReference type="PROSITE" id="PS50928"/>
    </source>
</evidence>
<feature type="transmembrane region" description="Helical" evidence="7">
    <location>
        <begin position="96"/>
        <end position="117"/>
    </location>
</feature>
<dbReference type="EMBL" id="FRCS01000002">
    <property type="protein sequence ID" value="SHN00137.1"/>
    <property type="molecule type" value="Genomic_DNA"/>
</dbReference>
<dbReference type="SUPFAM" id="SSF161098">
    <property type="entry name" value="MetI-like"/>
    <property type="match status" value="1"/>
</dbReference>
<keyword evidence="3" id="KW-1003">Cell membrane</keyword>
<evidence type="ECO:0000256" key="1">
    <source>
        <dbReference type="ARBA" id="ARBA00004651"/>
    </source>
</evidence>
<dbReference type="InterPro" id="IPR051393">
    <property type="entry name" value="ABC_transporter_permease"/>
</dbReference>
<feature type="region of interest" description="Disordered" evidence="8">
    <location>
        <begin position="1"/>
        <end position="27"/>
    </location>
</feature>
<dbReference type="GO" id="GO:0055085">
    <property type="term" value="P:transmembrane transport"/>
    <property type="evidence" value="ECO:0007669"/>
    <property type="project" value="InterPro"/>
</dbReference>
<feature type="transmembrane region" description="Helical" evidence="7">
    <location>
        <begin position="284"/>
        <end position="309"/>
    </location>
</feature>
<dbReference type="PANTHER" id="PTHR30193:SF37">
    <property type="entry name" value="INNER MEMBRANE ABC TRANSPORTER PERMEASE PROTEIN YCJO"/>
    <property type="match status" value="1"/>
</dbReference>
<accession>A0A1M7N946</accession>
<comment type="subcellular location">
    <subcellularLocation>
        <location evidence="1 7">Cell membrane</location>
        <topology evidence="1 7">Multi-pass membrane protein</topology>
    </subcellularLocation>
</comment>
<keyword evidence="5 7" id="KW-1133">Transmembrane helix</keyword>
<gene>
    <name evidence="10" type="ORF">SAMN05443668_102495</name>
</gene>
<dbReference type="Proteomes" id="UP000184440">
    <property type="component" value="Unassembled WGS sequence"/>
</dbReference>
<comment type="similarity">
    <text evidence="7">Belongs to the binding-protein-dependent transport system permease family.</text>
</comment>
<evidence type="ECO:0000256" key="4">
    <source>
        <dbReference type="ARBA" id="ARBA00022692"/>
    </source>
</evidence>
<reference evidence="10 11" key="1">
    <citation type="submission" date="2016-11" db="EMBL/GenBank/DDBJ databases">
        <authorList>
            <person name="Jaros S."/>
            <person name="Januszkiewicz K."/>
            <person name="Wedrychowicz H."/>
        </authorList>
    </citation>
    <scope>NUCLEOTIDE SEQUENCE [LARGE SCALE GENOMIC DNA]</scope>
    <source>
        <strain evidence="10 11">DSM 46144</strain>
    </source>
</reference>
<dbReference type="STRING" id="134849.SAMN05443668_102495"/>
<dbReference type="GO" id="GO:0005886">
    <property type="term" value="C:plasma membrane"/>
    <property type="evidence" value="ECO:0007669"/>
    <property type="project" value="UniProtKB-SubCell"/>
</dbReference>
<evidence type="ECO:0000256" key="2">
    <source>
        <dbReference type="ARBA" id="ARBA00022448"/>
    </source>
</evidence>
<organism evidence="10 11">
    <name type="scientific">Cryptosporangium aurantiacum</name>
    <dbReference type="NCBI Taxonomy" id="134849"/>
    <lineage>
        <taxon>Bacteria</taxon>
        <taxon>Bacillati</taxon>
        <taxon>Actinomycetota</taxon>
        <taxon>Actinomycetes</taxon>
        <taxon>Cryptosporangiales</taxon>
        <taxon>Cryptosporangiaceae</taxon>
        <taxon>Cryptosporangium</taxon>
    </lineage>
</organism>
<dbReference type="OrthoDB" id="5174895at2"/>
<dbReference type="PROSITE" id="PS50928">
    <property type="entry name" value="ABC_TM1"/>
    <property type="match status" value="1"/>
</dbReference>
<dbReference type="CDD" id="cd06261">
    <property type="entry name" value="TM_PBP2"/>
    <property type="match status" value="1"/>
</dbReference>
<dbReference type="Pfam" id="PF00528">
    <property type="entry name" value="BPD_transp_1"/>
    <property type="match status" value="1"/>
</dbReference>
<feature type="transmembrane region" description="Helical" evidence="7">
    <location>
        <begin position="178"/>
        <end position="201"/>
    </location>
</feature>
<keyword evidence="2 7" id="KW-0813">Transport</keyword>
<dbReference type="InterPro" id="IPR035906">
    <property type="entry name" value="MetI-like_sf"/>
</dbReference>
<evidence type="ECO:0000256" key="3">
    <source>
        <dbReference type="ARBA" id="ARBA00022475"/>
    </source>
</evidence>
<dbReference type="RefSeq" id="WP_073254310.1">
    <property type="nucleotide sequence ID" value="NZ_FRCS01000002.1"/>
</dbReference>
<protein>
    <submittedName>
        <fullName evidence="10">Carbohydrate ABC transporter membrane protein 1, CUT1 family</fullName>
    </submittedName>
</protein>
<dbReference type="PANTHER" id="PTHR30193">
    <property type="entry name" value="ABC TRANSPORTER PERMEASE PROTEIN"/>
    <property type="match status" value="1"/>
</dbReference>
<evidence type="ECO:0000256" key="6">
    <source>
        <dbReference type="ARBA" id="ARBA00023136"/>
    </source>
</evidence>
<evidence type="ECO:0000256" key="5">
    <source>
        <dbReference type="ARBA" id="ARBA00022989"/>
    </source>
</evidence>
<name>A0A1M7N946_9ACTN</name>
<feature type="transmembrane region" description="Helical" evidence="7">
    <location>
        <begin position="129"/>
        <end position="146"/>
    </location>
</feature>
<evidence type="ECO:0000256" key="7">
    <source>
        <dbReference type="RuleBase" id="RU363032"/>
    </source>
</evidence>
<keyword evidence="11" id="KW-1185">Reference proteome</keyword>
<feature type="transmembrane region" description="Helical" evidence="7">
    <location>
        <begin position="228"/>
        <end position="249"/>
    </location>
</feature>
<evidence type="ECO:0000313" key="10">
    <source>
        <dbReference type="EMBL" id="SHN00137.1"/>
    </source>
</evidence>